<dbReference type="RefSeq" id="WP_122898860.1">
    <property type="nucleotide sequence ID" value="NZ_RHIB01000002.1"/>
</dbReference>
<dbReference type="Pfam" id="PF01903">
    <property type="entry name" value="CbiX"/>
    <property type="match status" value="2"/>
</dbReference>
<accession>A0A3M7TSZ1</accession>
<name>A0A3M7TSZ1_9BACI</name>
<dbReference type="AlphaFoldDB" id="A0A3M7TSZ1"/>
<dbReference type="PANTHER" id="PTHR33542:SF3">
    <property type="entry name" value="SIROHYDROCHLORIN FERROCHELATASE, CHLOROPLASTIC"/>
    <property type="match status" value="1"/>
</dbReference>
<dbReference type="OrthoDB" id="1489951at2"/>
<dbReference type="GO" id="GO:0016829">
    <property type="term" value="F:lyase activity"/>
    <property type="evidence" value="ECO:0007669"/>
    <property type="project" value="UniProtKB-KW"/>
</dbReference>
<proteinExistence type="predicted"/>
<comment type="caution">
    <text evidence="3">The sequence shown here is derived from an EMBL/GenBank/DDBJ whole genome shotgun (WGS) entry which is preliminary data.</text>
</comment>
<evidence type="ECO:0000256" key="2">
    <source>
        <dbReference type="ARBA" id="ARBA00023239"/>
    </source>
</evidence>
<sequence length="269" mass="30294">MSDTGILIIVHGSSNPQWVREVDEAVKGVKGDLPLEVGHLEFSKHETLEHGIRKLEGKGVKVILAVPLFVSSASTHISEIKYVLGLISAPGVETDLRPVSSSARFVWVDPMDAHPLILEIIIERIFSLSEGPEEEVLLLAAHGSDEPDFHQKWEKLLEEIKHLISLRIPFHDIIHGTLLPDNLRQKAEQVSNSGRTVIVVPLFLSEGYFTNKVIPEKLKGLSYKWNGKTYLPHPLITSWINEKIKNGISSERQKRVVDKDPITFETWFL</sequence>
<dbReference type="InterPro" id="IPR002762">
    <property type="entry name" value="CbiX-like"/>
</dbReference>
<dbReference type="EMBL" id="RHIB01000002">
    <property type="protein sequence ID" value="RNA67453.1"/>
    <property type="molecule type" value="Genomic_DNA"/>
</dbReference>
<reference evidence="3 4" key="1">
    <citation type="submission" date="2018-10" db="EMBL/GenBank/DDBJ databases">
        <title>Bacillus Keqinensis sp. nov., a moderately halophilic bacterium isolated from a saline-alkaline lake.</title>
        <authorList>
            <person name="Wang H."/>
        </authorList>
    </citation>
    <scope>NUCLEOTIDE SEQUENCE [LARGE SCALE GENOMIC DNA]</scope>
    <source>
        <strain evidence="3 4">KQ-3</strain>
    </source>
</reference>
<dbReference type="GO" id="GO:0046872">
    <property type="term" value="F:metal ion binding"/>
    <property type="evidence" value="ECO:0007669"/>
    <property type="project" value="UniProtKB-KW"/>
</dbReference>
<keyword evidence="4" id="KW-1185">Reference proteome</keyword>
<organism evidence="3 4">
    <name type="scientific">Alteribacter keqinensis</name>
    <dbReference type="NCBI Taxonomy" id="2483800"/>
    <lineage>
        <taxon>Bacteria</taxon>
        <taxon>Bacillati</taxon>
        <taxon>Bacillota</taxon>
        <taxon>Bacilli</taxon>
        <taxon>Bacillales</taxon>
        <taxon>Bacillaceae</taxon>
        <taxon>Alteribacter</taxon>
    </lineage>
</organism>
<keyword evidence="2" id="KW-0456">Lyase</keyword>
<dbReference type="InterPro" id="IPR050963">
    <property type="entry name" value="Sirohydro_Cobaltochel/CbiX"/>
</dbReference>
<evidence type="ECO:0000313" key="4">
    <source>
        <dbReference type="Proteomes" id="UP000278746"/>
    </source>
</evidence>
<evidence type="ECO:0000256" key="1">
    <source>
        <dbReference type="ARBA" id="ARBA00022723"/>
    </source>
</evidence>
<evidence type="ECO:0000313" key="3">
    <source>
        <dbReference type="EMBL" id="RNA67453.1"/>
    </source>
</evidence>
<protein>
    <submittedName>
        <fullName evidence="3">Cobalamin biosynthesis protein CbiX</fullName>
    </submittedName>
</protein>
<gene>
    <name evidence="3" type="ORF">EBO34_12000</name>
</gene>
<dbReference type="Gene3D" id="3.40.50.1400">
    <property type="match status" value="2"/>
</dbReference>
<keyword evidence="1" id="KW-0479">Metal-binding</keyword>
<dbReference type="PANTHER" id="PTHR33542">
    <property type="entry name" value="SIROHYDROCHLORIN FERROCHELATASE, CHLOROPLASTIC"/>
    <property type="match status" value="1"/>
</dbReference>
<dbReference type="CDD" id="cd03416">
    <property type="entry name" value="CbiX_SirB_N"/>
    <property type="match status" value="1"/>
</dbReference>
<dbReference type="Proteomes" id="UP000278746">
    <property type="component" value="Unassembled WGS sequence"/>
</dbReference>
<dbReference type="SUPFAM" id="SSF53800">
    <property type="entry name" value="Chelatase"/>
    <property type="match status" value="1"/>
</dbReference>